<reference evidence="1" key="1">
    <citation type="journal article" date="2019" name="Environ. Microbiol.">
        <title>Fungal ecological strategies reflected in gene transcription - a case study of two litter decomposers.</title>
        <authorList>
            <person name="Barbi F."/>
            <person name="Kohler A."/>
            <person name="Barry K."/>
            <person name="Baskaran P."/>
            <person name="Daum C."/>
            <person name="Fauchery L."/>
            <person name="Ihrmark K."/>
            <person name="Kuo A."/>
            <person name="LaButti K."/>
            <person name="Lipzen A."/>
            <person name="Morin E."/>
            <person name="Grigoriev I.V."/>
            <person name="Henrissat B."/>
            <person name="Lindahl B."/>
            <person name="Martin F."/>
        </authorList>
    </citation>
    <scope>NUCLEOTIDE SEQUENCE</scope>
    <source>
        <strain evidence="1">JB14</strain>
    </source>
</reference>
<evidence type="ECO:0000313" key="1">
    <source>
        <dbReference type="EMBL" id="KAE9391043.1"/>
    </source>
</evidence>
<dbReference type="EMBL" id="ML769638">
    <property type="protein sequence ID" value="KAE9391043.1"/>
    <property type="molecule type" value="Genomic_DNA"/>
</dbReference>
<protein>
    <submittedName>
        <fullName evidence="1">Uncharacterized protein</fullName>
    </submittedName>
</protein>
<dbReference type="AlphaFoldDB" id="A0A6A4GZZ0"/>
<proteinExistence type="predicted"/>
<evidence type="ECO:0000313" key="2">
    <source>
        <dbReference type="Proteomes" id="UP000799118"/>
    </source>
</evidence>
<dbReference type="OrthoDB" id="531190at2759"/>
<sequence>MVDIVSIVVAVVALLGTVAQAALTGWFGIHSDEKKRQDSLRATLSKYHDPLHLAADDLSVKLINIISYGFASAVTRGYSDPSVQAYSVIHTSFKFVFAQFFAWVNILRRDTEFLRPHTIPGSAGAEVIQLLSRIQSVLRSGYQSRFQIATGIQSAMGEIATVPESPDGRGQLRCIGFAKFCDRWRTEPDFKDWFNPIIHGIGAMANRNILADERLMILQHLYGHNSKGAQEIKRPTGGRIHSEFIQNHDFELTESSSSFRLTSEAVEAVVTSTEAQEKRLRNCKQFGIIWNV</sequence>
<keyword evidence="2" id="KW-1185">Reference proteome</keyword>
<accession>A0A6A4GZZ0</accession>
<name>A0A6A4GZZ0_9AGAR</name>
<gene>
    <name evidence="1" type="ORF">BT96DRAFT_980028</name>
</gene>
<organism evidence="1 2">
    <name type="scientific">Gymnopus androsaceus JB14</name>
    <dbReference type="NCBI Taxonomy" id="1447944"/>
    <lineage>
        <taxon>Eukaryota</taxon>
        <taxon>Fungi</taxon>
        <taxon>Dikarya</taxon>
        <taxon>Basidiomycota</taxon>
        <taxon>Agaricomycotina</taxon>
        <taxon>Agaricomycetes</taxon>
        <taxon>Agaricomycetidae</taxon>
        <taxon>Agaricales</taxon>
        <taxon>Marasmiineae</taxon>
        <taxon>Omphalotaceae</taxon>
        <taxon>Gymnopus</taxon>
    </lineage>
</organism>
<dbReference type="Proteomes" id="UP000799118">
    <property type="component" value="Unassembled WGS sequence"/>
</dbReference>